<dbReference type="EMBL" id="MRZV01000315">
    <property type="protein sequence ID" value="PIK52737.1"/>
    <property type="molecule type" value="Genomic_DNA"/>
</dbReference>
<organism evidence="2 3">
    <name type="scientific">Stichopus japonicus</name>
    <name type="common">Sea cucumber</name>
    <dbReference type="NCBI Taxonomy" id="307972"/>
    <lineage>
        <taxon>Eukaryota</taxon>
        <taxon>Metazoa</taxon>
        <taxon>Echinodermata</taxon>
        <taxon>Eleutherozoa</taxon>
        <taxon>Echinozoa</taxon>
        <taxon>Holothuroidea</taxon>
        <taxon>Aspidochirotacea</taxon>
        <taxon>Aspidochirotida</taxon>
        <taxon>Stichopodidae</taxon>
        <taxon>Apostichopus</taxon>
    </lineage>
</organism>
<comment type="caution">
    <text evidence="2">The sequence shown here is derived from an EMBL/GenBank/DDBJ whole genome shotgun (WGS) entry which is preliminary data.</text>
</comment>
<reference evidence="2 3" key="1">
    <citation type="journal article" date="2017" name="PLoS Biol.">
        <title>The sea cucumber genome provides insights into morphological evolution and visceral regeneration.</title>
        <authorList>
            <person name="Zhang X."/>
            <person name="Sun L."/>
            <person name="Yuan J."/>
            <person name="Sun Y."/>
            <person name="Gao Y."/>
            <person name="Zhang L."/>
            <person name="Li S."/>
            <person name="Dai H."/>
            <person name="Hamel J.F."/>
            <person name="Liu C."/>
            <person name="Yu Y."/>
            <person name="Liu S."/>
            <person name="Lin W."/>
            <person name="Guo K."/>
            <person name="Jin S."/>
            <person name="Xu P."/>
            <person name="Storey K.B."/>
            <person name="Huan P."/>
            <person name="Zhang T."/>
            <person name="Zhou Y."/>
            <person name="Zhang J."/>
            <person name="Lin C."/>
            <person name="Li X."/>
            <person name="Xing L."/>
            <person name="Huo D."/>
            <person name="Sun M."/>
            <person name="Wang L."/>
            <person name="Mercier A."/>
            <person name="Li F."/>
            <person name="Yang H."/>
            <person name="Xiang J."/>
        </authorList>
    </citation>
    <scope>NUCLEOTIDE SEQUENCE [LARGE SCALE GENOMIC DNA]</scope>
    <source>
        <strain evidence="2">Shaxun</strain>
        <tissue evidence="2">Muscle</tissue>
    </source>
</reference>
<evidence type="ECO:0000313" key="3">
    <source>
        <dbReference type="Proteomes" id="UP000230750"/>
    </source>
</evidence>
<dbReference type="Proteomes" id="UP000230750">
    <property type="component" value="Unassembled WGS sequence"/>
</dbReference>
<dbReference type="AlphaFoldDB" id="A0A2G8KXJ7"/>
<evidence type="ECO:0000256" key="1">
    <source>
        <dbReference type="SAM" id="Coils"/>
    </source>
</evidence>
<keyword evidence="1" id="KW-0175">Coiled coil</keyword>
<protein>
    <submittedName>
        <fullName evidence="2">Uncharacterized protein</fullName>
    </submittedName>
</protein>
<name>A0A2G8KXJ7_STIJA</name>
<gene>
    <name evidence="2" type="ORF">BSL78_10370</name>
</gene>
<proteinExistence type="predicted"/>
<accession>A0A2G8KXJ7</accession>
<sequence>MKQIEANAAEYHRQVIQKHQQTAERMKVLKEENDSLKKEILKANNKEEDHHHCWVGNAWPQVNQTWHSRVKENIGVARGLKQDQETEKQQTQHWKKKCIKLEKALKEAEHQLNQYQEEAGDTPYVELEGEGLYICDPYGDLNITWKQQNEHFCTMNVEVGTLHNGKQG</sequence>
<keyword evidence="3" id="KW-1185">Reference proteome</keyword>
<feature type="coiled-coil region" evidence="1">
    <location>
        <begin position="19"/>
        <end position="49"/>
    </location>
</feature>
<evidence type="ECO:0000313" key="2">
    <source>
        <dbReference type="EMBL" id="PIK52737.1"/>
    </source>
</evidence>
<feature type="coiled-coil region" evidence="1">
    <location>
        <begin position="91"/>
        <end position="118"/>
    </location>
</feature>